<sequence length="839" mass="94746">MPPKGAEQSKKRKQGPIEPSRPKKRVKVFQHARTIEAQKADQAFKDGELDVAKFVQAREFEIRALEDSMQKSRKSSNQRAFQQVPRELRRRTASHNVKKVPKRLRRRAAREMIEDNTPTVTRRRREPTPHLHLRLETARRLQLLGEKAKARKQKRKTEAAMEVTVERAVESKSSHKLEGLTGVKIRLPRVKKNALRTPGKPPAKFRKRQINKTWLPTHIYHSKRAHMTPPKNPLWRFAIPLTPTMKGYRPTHRASTAQGAVAWDMSYISTISLEGPEKSIEGLLKALGVGAGGTYESTWGRQGQKWRRGTRTWQGWLYDRNQALTNPIAPVTIIWCPPAQSQGRKLFVRLHPSAFLQLWEEVLRLSKVQKPKVTVEDLRFEIGSIEVIGPQSTEALVATLRAAQQGDTEVEYENQTASVWRGLAPATNAASLPANALLAFNVSDPRLRFPPRALQNLQDPLAHQNLLQYCAQWPLDESQDPTGLFDTGTRLVAARSMRSQTSIDRRKGMAIPGTYPTPLPTDPHIPILLFASRGGSGSQAKWTVLMPWKCLGSVWRSLMYYPLSTGGQVRLGGLREQRQVAFEASLPWFPADYPGTKAGIQWEEEQRSQKKADWEKRPKGKRISWDTIPLGKGRKGEVGMGWACDWEYLFRDITNPQYPPKHIPRDVASEMIRSTNASNRETNEIDGLVVVKITLLTKGVPQTCARLYRLPTEDEELRRKWLDLFPRPNSIAAQVVRPQRLPAPTHVQNRYLATSLLNPMPPTPGSKAYPDVPAEEDLIGFITTGNFNLGEGKGIGIGSLRLSKMAQSVKSTEVVAHQRLCIVREAGQGVGRVARWELV</sequence>
<dbReference type="EMBL" id="ML978127">
    <property type="protein sequence ID" value="KAF2097999.1"/>
    <property type="molecule type" value="Genomic_DNA"/>
</dbReference>
<reference evidence="8" key="1">
    <citation type="journal article" date="2020" name="Stud. Mycol.">
        <title>101 Dothideomycetes genomes: a test case for predicting lifestyles and emergence of pathogens.</title>
        <authorList>
            <person name="Haridas S."/>
            <person name="Albert R."/>
            <person name="Binder M."/>
            <person name="Bloem J."/>
            <person name="Labutti K."/>
            <person name="Salamov A."/>
            <person name="Andreopoulos B."/>
            <person name="Baker S."/>
            <person name="Barry K."/>
            <person name="Bills G."/>
            <person name="Bluhm B."/>
            <person name="Cannon C."/>
            <person name="Castanera R."/>
            <person name="Culley D."/>
            <person name="Daum C."/>
            <person name="Ezra D."/>
            <person name="Gonzalez J."/>
            <person name="Henrissat B."/>
            <person name="Kuo A."/>
            <person name="Liang C."/>
            <person name="Lipzen A."/>
            <person name="Lutzoni F."/>
            <person name="Magnuson J."/>
            <person name="Mondo S."/>
            <person name="Nolan M."/>
            <person name="Ohm R."/>
            <person name="Pangilinan J."/>
            <person name="Park H.-J."/>
            <person name="Ramirez L."/>
            <person name="Alfaro M."/>
            <person name="Sun H."/>
            <person name="Tritt A."/>
            <person name="Yoshinaga Y."/>
            <person name="Zwiers L.-H."/>
            <person name="Turgeon B."/>
            <person name="Goodwin S."/>
            <person name="Spatafora J."/>
            <person name="Crous P."/>
            <person name="Grigoriev I."/>
        </authorList>
    </citation>
    <scope>NUCLEOTIDE SEQUENCE</scope>
    <source>
        <strain evidence="8">CBS 133067</strain>
    </source>
</reference>
<dbReference type="GO" id="GO:0001682">
    <property type="term" value="P:tRNA 5'-leader removal"/>
    <property type="evidence" value="ECO:0007669"/>
    <property type="project" value="InterPro"/>
</dbReference>
<feature type="region of interest" description="Disordered" evidence="4">
    <location>
        <begin position="67"/>
        <end position="105"/>
    </location>
</feature>
<dbReference type="InterPro" id="IPR012590">
    <property type="entry name" value="POPLD_dom"/>
</dbReference>
<comment type="subcellular location">
    <subcellularLocation>
        <location evidence="1">Nucleus</location>
    </subcellularLocation>
</comment>
<evidence type="ECO:0000256" key="4">
    <source>
        <dbReference type="SAM" id="MobiDB-lite"/>
    </source>
</evidence>
<feature type="compositionally biased region" description="Basic residues" evidence="4">
    <location>
        <begin position="88"/>
        <end position="105"/>
    </location>
</feature>
<dbReference type="Pfam" id="PF06978">
    <property type="entry name" value="POP1_N"/>
    <property type="match status" value="1"/>
</dbReference>
<evidence type="ECO:0000259" key="6">
    <source>
        <dbReference type="Pfam" id="PF08170"/>
    </source>
</evidence>
<dbReference type="OrthoDB" id="442863at2759"/>
<keyword evidence="9" id="KW-1185">Reference proteome</keyword>
<dbReference type="PANTHER" id="PTHR22731:SF3">
    <property type="entry name" value="RIBONUCLEASES P_MRP PROTEIN SUBUNIT POP1"/>
    <property type="match status" value="1"/>
</dbReference>
<evidence type="ECO:0000259" key="7">
    <source>
        <dbReference type="Pfam" id="PF22770"/>
    </source>
</evidence>
<feature type="domain" description="POP1 C-terminal" evidence="7">
    <location>
        <begin position="774"/>
        <end position="838"/>
    </location>
</feature>
<accession>A0A9P4IF76</accession>
<dbReference type="PANTHER" id="PTHR22731">
    <property type="entry name" value="RIBONUCLEASES P/MRP PROTEIN SUBUNIT POP1"/>
    <property type="match status" value="1"/>
</dbReference>
<dbReference type="Proteomes" id="UP000799772">
    <property type="component" value="Unassembled WGS sequence"/>
</dbReference>
<dbReference type="GO" id="GO:0005655">
    <property type="term" value="C:nucleolar ribonuclease P complex"/>
    <property type="evidence" value="ECO:0007669"/>
    <property type="project" value="InterPro"/>
</dbReference>
<evidence type="ECO:0000313" key="9">
    <source>
        <dbReference type="Proteomes" id="UP000799772"/>
    </source>
</evidence>
<dbReference type="InterPro" id="IPR009723">
    <property type="entry name" value="Pop1_N"/>
</dbReference>
<name>A0A9P4IF76_9PEZI</name>
<feature type="domain" description="Pop1 N-terminal" evidence="5">
    <location>
        <begin position="54"/>
        <end position="275"/>
    </location>
</feature>
<organism evidence="8 9">
    <name type="scientific">Rhizodiscina lignyota</name>
    <dbReference type="NCBI Taxonomy" id="1504668"/>
    <lineage>
        <taxon>Eukaryota</taxon>
        <taxon>Fungi</taxon>
        <taxon>Dikarya</taxon>
        <taxon>Ascomycota</taxon>
        <taxon>Pezizomycotina</taxon>
        <taxon>Dothideomycetes</taxon>
        <taxon>Pleosporomycetidae</taxon>
        <taxon>Aulographales</taxon>
        <taxon>Rhizodiscinaceae</taxon>
        <taxon>Rhizodiscina</taxon>
    </lineage>
</organism>
<evidence type="ECO:0000256" key="1">
    <source>
        <dbReference type="ARBA" id="ARBA00004123"/>
    </source>
</evidence>
<dbReference type="Pfam" id="PF22770">
    <property type="entry name" value="POP1_C"/>
    <property type="match status" value="1"/>
</dbReference>
<feature type="domain" description="POPLD" evidence="6">
    <location>
        <begin position="541"/>
        <end position="646"/>
    </location>
</feature>
<gene>
    <name evidence="8" type="ORF">NA57DRAFT_40916</name>
</gene>
<comment type="caution">
    <text evidence="8">The sequence shown here is derived from an EMBL/GenBank/DDBJ whole genome shotgun (WGS) entry which is preliminary data.</text>
</comment>
<keyword evidence="2" id="KW-0819">tRNA processing</keyword>
<dbReference type="Pfam" id="PF08170">
    <property type="entry name" value="POPLD"/>
    <property type="match status" value="1"/>
</dbReference>
<proteinExistence type="predicted"/>
<dbReference type="AlphaFoldDB" id="A0A9P4IF76"/>
<evidence type="ECO:0000256" key="3">
    <source>
        <dbReference type="ARBA" id="ARBA00023242"/>
    </source>
</evidence>
<dbReference type="GO" id="GO:0000172">
    <property type="term" value="C:ribonuclease MRP complex"/>
    <property type="evidence" value="ECO:0007669"/>
    <property type="project" value="InterPro"/>
</dbReference>
<evidence type="ECO:0000259" key="5">
    <source>
        <dbReference type="Pfam" id="PF06978"/>
    </source>
</evidence>
<evidence type="ECO:0000313" key="8">
    <source>
        <dbReference type="EMBL" id="KAF2097999.1"/>
    </source>
</evidence>
<protein>
    <submittedName>
        <fullName evidence="8">POP1-domain-containing protein</fullName>
    </submittedName>
</protein>
<feature type="region of interest" description="Disordered" evidence="4">
    <location>
        <begin position="1"/>
        <end position="26"/>
    </location>
</feature>
<evidence type="ECO:0000256" key="2">
    <source>
        <dbReference type="ARBA" id="ARBA00022694"/>
    </source>
</evidence>
<keyword evidence="3" id="KW-0539">Nucleus</keyword>
<dbReference type="InterPro" id="IPR055079">
    <property type="entry name" value="POP1_C"/>
</dbReference>
<dbReference type="InterPro" id="IPR039182">
    <property type="entry name" value="Pop1"/>
</dbReference>